<name>A0ABV6NVE0_9ACTN</name>
<gene>
    <name evidence="1" type="ORF">ACFFHU_09615</name>
</gene>
<dbReference type="InterPro" id="IPR032710">
    <property type="entry name" value="NTF2-like_dom_sf"/>
</dbReference>
<dbReference type="EMBL" id="JBHLUE010000005">
    <property type="protein sequence ID" value="MFC0564394.1"/>
    <property type="molecule type" value="Genomic_DNA"/>
</dbReference>
<dbReference type="RefSeq" id="WP_377337394.1">
    <property type="nucleotide sequence ID" value="NZ_JBHLUE010000005.1"/>
</dbReference>
<evidence type="ECO:0000313" key="2">
    <source>
        <dbReference type="Proteomes" id="UP001589894"/>
    </source>
</evidence>
<organism evidence="1 2">
    <name type="scientific">Plantactinospora siamensis</name>
    <dbReference type="NCBI Taxonomy" id="555372"/>
    <lineage>
        <taxon>Bacteria</taxon>
        <taxon>Bacillati</taxon>
        <taxon>Actinomycetota</taxon>
        <taxon>Actinomycetes</taxon>
        <taxon>Micromonosporales</taxon>
        <taxon>Micromonosporaceae</taxon>
        <taxon>Plantactinospora</taxon>
    </lineage>
</organism>
<evidence type="ECO:0008006" key="3">
    <source>
        <dbReference type="Google" id="ProtNLM"/>
    </source>
</evidence>
<proteinExistence type="predicted"/>
<dbReference type="SUPFAM" id="SSF54427">
    <property type="entry name" value="NTF2-like"/>
    <property type="match status" value="1"/>
</dbReference>
<sequence>MRQQPSDDVREFFAEFERAGNDNDIQAVIQQFAEVFLNADPNGAQPVPRAALAAALPQRKALFDSIGLLRTHLTAITETALDEHYVLVDTQWSTELRDPGALSGPLDLTSTFVLRREAGTLRIVFYLNHQDIVARIRAASSPTPEATQGR</sequence>
<evidence type="ECO:0000313" key="1">
    <source>
        <dbReference type="EMBL" id="MFC0564394.1"/>
    </source>
</evidence>
<dbReference type="Gene3D" id="3.10.450.50">
    <property type="match status" value="1"/>
</dbReference>
<dbReference type="Proteomes" id="UP001589894">
    <property type="component" value="Unassembled WGS sequence"/>
</dbReference>
<protein>
    <recommendedName>
        <fullName evidence="3">SnoaL-like domain-containing protein</fullName>
    </recommendedName>
</protein>
<reference evidence="1 2" key="1">
    <citation type="submission" date="2024-09" db="EMBL/GenBank/DDBJ databases">
        <authorList>
            <person name="Sun Q."/>
            <person name="Mori K."/>
        </authorList>
    </citation>
    <scope>NUCLEOTIDE SEQUENCE [LARGE SCALE GENOMIC DNA]</scope>
    <source>
        <strain evidence="1 2">TBRC 2205</strain>
    </source>
</reference>
<accession>A0ABV6NVE0</accession>
<keyword evidence="2" id="KW-1185">Reference proteome</keyword>
<comment type="caution">
    <text evidence="1">The sequence shown here is derived from an EMBL/GenBank/DDBJ whole genome shotgun (WGS) entry which is preliminary data.</text>
</comment>